<dbReference type="AlphaFoldDB" id="B0T4E3"/>
<feature type="region of interest" description="Disordered" evidence="3">
    <location>
        <begin position="282"/>
        <end position="302"/>
    </location>
</feature>
<dbReference type="eggNOG" id="COG0524">
    <property type="taxonomic scope" value="Bacteria"/>
</dbReference>
<proteinExistence type="predicted"/>
<feature type="domain" description="Carbohydrate kinase PfkB" evidence="4">
    <location>
        <begin position="8"/>
        <end position="274"/>
    </location>
</feature>
<dbReference type="OrthoDB" id="9775849at2"/>
<evidence type="ECO:0000313" key="5">
    <source>
        <dbReference type="EMBL" id="ABZ69443.1"/>
    </source>
</evidence>
<dbReference type="EMBL" id="CP000927">
    <property type="protein sequence ID" value="ABZ69443.1"/>
    <property type="molecule type" value="Genomic_DNA"/>
</dbReference>
<dbReference type="SUPFAM" id="SSF53613">
    <property type="entry name" value="Ribokinase-like"/>
    <property type="match status" value="1"/>
</dbReference>
<dbReference type="GO" id="GO:0005829">
    <property type="term" value="C:cytosol"/>
    <property type="evidence" value="ECO:0007669"/>
    <property type="project" value="TreeGrafter"/>
</dbReference>
<evidence type="ECO:0000256" key="1">
    <source>
        <dbReference type="ARBA" id="ARBA00022679"/>
    </source>
</evidence>
<dbReference type="Gene3D" id="3.40.1190.20">
    <property type="match status" value="1"/>
</dbReference>
<keyword evidence="1" id="KW-0808">Transferase</keyword>
<keyword evidence="2" id="KW-0418">Kinase</keyword>
<dbReference type="STRING" id="366602.Caul_0306"/>
<evidence type="ECO:0000256" key="3">
    <source>
        <dbReference type="SAM" id="MobiDB-lite"/>
    </source>
</evidence>
<evidence type="ECO:0000259" key="4">
    <source>
        <dbReference type="Pfam" id="PF00294"/>
    </source>
</evidence>
<dbReference type="KEGG" id="cak:Caul_0306"/>
<reference evidence="5" key="1">
    <citation type="submission" date="2008-01" db="EMBL/GenBank/DDBJ databases">
        <title>Complete sequence of chromosome of Caulobacter sp. K31.</title>
        <authorList>
            <consortium name="US DOE Joint Genome Institute"/>
            <person name="Copeland A."/>
            <person name="Lucas S."/>
            <person name="Lapidus A."/>
            <person name="Barry K."/>
            <person name="Glavina del Rio T."/>
            <person name="Dalin E."/>
            <person name="Tice H."/>
            <person name="Pitluck S."/>
            <person name="Bruce D."/>
            <person name="Goodwin L."/>
            <person name="Thompson L.S."/>
            <person name="Brettin T."/>
            <person name="Detter J.C."/>
            <person name="Han C."/>
            <person name="Schmutz J."/>
            <person name="Larimer F."/>
            <person name="Land M."/>
            <person name="Hauser L."/>
            <person name="Kyrpides N."/>
            <person name="Kim E."/>
            <person name="Stephens C."/>
            <person name="Richardson P."/>
        </authorList>
    </citation>
    <scope>NUCLEOTIDE SEQUENCE [LARGE SCALE GENOMIC DNA]</scope>
    <source>
        <strain evidence="5">K31</strain>
    </source>
</reference>
<dbReference type="InterPro" id="IPR029056">
    <property type="entry name" value="Ribokinase-like"/>
</dbReference>
<dbReference type="Pfam" id="PF00294">
    <property type="entry name" value="PfkB"/>
    <property type="match status" value="1"/>
</dbReference>
<organism evidence="5">
    <name type="scientific">Caulobacter sp. (strain K31)</name>
    <dbReference type="NCBI Taxonomy" id="366602"/>
    <lineage>
        <taxon>Bacteria</taxon>
        <taxon>Pseudomonadati</taxon>
        <taxon>Pseudomonadota</taxon>
        <taxon>Alphaproteobacteria</taxon>
        <taxon>Caulobacterales</taxon>
        <taxon>Caulobacteraceae</taxon>
        <taxon>Caulobacter</taxon>
    </lineage>
</organism>
<dbReference type="InterPro" id="IPR011611">
    <property type="entry name" value="PfkB_dom"/>
</dbReference>
<protein>
    <submittedName>
        <fullName evidence="5">PfkB domain protein</fullName>
    </submittedName>
</protein>
<sequence>MATGPVVIAGSATLDYVARVEGDFAGRGTLLMRQGAGDAWPRAGGAALYAGGALAAAGVAAAPLTWIGEDADGAAYREACRRGGVALDGVAVVEGASSTRCLLIYNADGTYGCLLRPGLAVLTDAQLDLATRASWLAISAGPPEILRRLVGVRAPGARLAWIAKDDPACFPSDLAAGLADHADVVFCNAGERAWLEAARTLPRPAGQVLFETRGAAGVFVEGPEGAFHQPVSPIEVDDATGAGDSFAGAALAVLARDGSARTAAEAGVAAAGALLAARAFSSEVGAGSREENASKQKPRAPA</sequence>
<accession>B0T4E3</accession>
<gene>
    <name evidence="5" type="ordered locus">Caul_0306</name>
</gene>
<dbReference type="HOGENOM" id="CLU_1007186_0_0_5"/>
<name>B0T4E3_CAUSK</name>
<dbReference type="PANTHER" id="PTHR10584:SF166">
    <property type="entry name" value="RIBOKINASE"/>
    <property type="match status" value="1"/>
</dbReference>
<dbReference type="PANTHER" id="PTHR10584">
    <property type="entry name" value="SUGAR KINASE"/>
    <property type="match status" value="1"/>
</dbReference>
<dbReference type="GO" id="GO:0016301">
    <property type="term" value="F:kinase activity"/>
    <property type="evidence" value="ECO:0007669"/>
    <property type="project" value="UniProtKB-KW"/>
</dbReference>
<evidence type="ECO:0000256" key="2">
    <source>
        <dbReference type="ARBA" id="ARBA00022777"/>
    </source>
</evidence>